<organism evidence="3">
    <name type="scientific">Perkinsus marinus (strain ATCC 50983 / TXsc)</name>
    <dbReference type="NCBI Taxonomy" id="423536"/>
    <lineage>
        <taxon>Eukaryota</taxon>
        <taxon>Sar</taxon>
        <taxon>Alveolata</taxon>
        <taxon>Perkinsozoa</taxon>
        <taxon>Perkinsea</taxon>
        <taxon>Perkinsida</taxon>
        <taxon>Perkinsidae</taxon>
        <taxon>Perkinsus</taxon>
    </lineage>
</organism>
<dbReference type="EMBL" id="GG684423">
    <property type="protein sequence ID" value="EER01149.1"/>
    <property type="molecule type" value="Genomic_DNA"/>
</dbReference>
<sequence>SSPINRNRSDTLVEKEEEGSGVFGGGANKEESRSRRSSGSYIQQQMPAKRMTLGASSTSRFAGLPS</sequence>
<dbReference type="RefSeq" id="XP_002768431.1">
    <property type="nucleotide sequence ID" value="XM_002768385.1"/>
</dbReference>
<evidence type="ECO:0000256" key="1">
    <source>
        <dbReference type="SAM" id="MobiDB-lite"/>
    </source>
</evidence>
<evidence type="ECO:0000313" key="3">
    <source>
        <dbReference type="Proteomes" id="UP000007800"/>
    </source>
</evidence>
<keyword evidence="3" id="KW-1185">Reference proteome</keyword>
<protein>
    <submittedName>
        <fullName evidence="2">Uncharacterized protein</fullName>
    </submittedName>
</protein>
<feature type="non-terminal residue" evidence="2">
    <location>
        <position position="66"/>
    </location>
</feature>
<dbReference type="AlphaFoldDB" id="C5LQ41"/>
<feature type="region of interest" description="Disordered" evidence="1">
    <location>
        <begin position="1"/>
        <end position="66"/>
    </location>
</feature>
<dbReference type="InParanoid" id="C5LQ41"/>
<proteinExistence type="predicted"/>
<dbReference type="GeneID" id="9057990"/>
<gene>
    <name evidence="2" type="ORF">Pmar_PMAR009069</name>
</gene>
<name>C5LQ41_PERM5</name>
<evidence type="ECO:0000313" key="2">
    <source>
        <dbReference type="EMBL" id="EER01149.1"/>
    </source>
</evidence>
<accession>C5LQ41</accession>
<feature type="non-terminal residue" evidence="2">
    <location>
        <position position="1"/>
    </location>
</feature>
<dbReference type="Proteomes" id="UP000007800">
    <property type="component" value="Unassembled WGS sequence"/>
</dbReference>
<reference evidence="2 3" key="1">
    <citation type="submission" date="2008-07" db="EMBL/GenBank/DDBJ databases">
        <authorList>
            <person name="El-Sayed N."/>
            <person name="Caler E."/>
            <person name="Inman J."/>
            <person name="Amedeo P."/>
            <person name="Hass B."/>
            <person name="Wortman J."/>
        </authorList>
    </citation>
    <scope>NUCLEOTIDE SEQUENCE [LARGE SCALE GENOMIC DNA]</scope>
    <source>
        <strain evidence="3">ATCC 50983 / TXsc</strain>
    </source>
</reference>